<gene>
    <name evidence="3" type="ORF">B0W44_08870</name>
</gene>
<dbReference type="SUPFAM" id="SSF101874">
    <property type="entry name" value="YceI-like"/>
    <property type="match status" value="1"/>
</dbReference>
<dbReference type="STRING" id="1471761.B0W44_08870"/>
<dbReference type="PANTHER" id="PTHR34406">
    <property type="entry name" value="PROTEIN YCEI"/>
    <property type="match status" value="1"/>
</dbReference>
<organism evidence="3 4">
    <name type="scientific">Novibacillus thermophilus</name>
    <dbReference type="NCBI Taxonomy" id="1471761"/>
    <lineage>
        <taxon>Bacteria</taxon>
        <taxon>Bacillati</taxon>
        <taxon>Bacillota</taxon>
        <taxon>Bacilli</taxon>
        <taxon>Bacillales</taxon>
        <taxon>Thermoactinomycetaceae</taxon>
        <taxon>Novibacillus</taxon>
    </lineage>
</organism>
<sequence length="177" mass="19613">MAKTKWNVDPAHTTLEFSVRHMMISKVKGTFHDFEASVEADPEDLTTADIRFSVDTASIDTRNKDRDAHLKGEDFFDVEKYPKMTFQSTDIVKKGGGEYEVTGDLTIRDTTRPVTFTVTFEGQGKSPWGQEVVGFSGKGTLNRSDFGLKWNAPLETGGVLVGDEVNISIELEATKEA</sequence>
<dbReference type="Proteomes" id="UP000188603">
    <property type="component" value="Chromosome"/>
</dbReference>
<keyword evidence="4" id="KW-1185">Reference proteome</keyword>
<dbReference type="PANTHER" id="PTHR34406:SF1">
    <property type="entry name" value="PROTEIN YCEI"/>
    <property type="match status" value="1"/>
</dbReference>
<evidence type="ECO:0000259" key="2">
    <source>
        <dbReference type="SMART" id="SM00867"/>
    </source>
</evidence>
<dbReference type="Pfam" id="PF04264">
    <property type="entry name" value="YceI"/>
    <property type="match status" value="1"/>
</dbReference>
<dbReference type="SMART" id="SM00867">
    <property type="entry name" value="YceI"/>
    <property type="match status" value="1"/>
</dbReference>
<protein>
    <recommendedName>
        <fullName evidence="2">Lipid/polyisoprenoid-binding YceI-like domain-containing protein</fullName>
    </recommendedName>
</protein>
<reference evidence="3 4" key="1">
    <citation type="journal article" date="2015" name="Int. J. Syst. Evol. Microbiol.">
        <title>Novibacillus thermophilus gen. nov., sp. nov., a Gram-staining-negative and moderately thermophilic member of the family Thermoactinomycetaceae.</title>
        <authorList>
            <person name="Yang G."/>
            <person name="Chen J."/>
            <person name="Zhou S."/>
        </authorList>
    </citation>
    <scope>NUCLEOTIDE SEQUENCE [LARGE SCALE GENOMIC DNA]</scope>
    <source>
        <strain evidence="3 4">SG-1</strain>
    </source>
</reference>
<comment type="similarity">
    <text evidence="1">Belongs to the UPF0312 family.</text>
</comment>
<dbReference type="Gene3D" id="2.40.128.110">
    <property type="entry name" value="Lipid/polyisoprenoid-binding, YceI-like"/>
    <property type="match status" value="1"/>
</dbReference>
<dbReference type="RefSeq" id="WP_077719751.1">
    <property type="nucleotide sequence ID" value="NZ_CP019699.1"/>
</dbReference>
<dbReference type="KEGG" id="ntr:B0W44_08870"/>
<proteinExistence type="inferred from homology"/>
<dbReference type="InterPro" id="IPR007372">
    <property type="entry name" value="Lipid/polyisoprenoid-bd_YceI"/>
</dbReference>
<dbReference type="InterPro" id="IPR036761">
    <property type="entry name" value="TTHA0802/YceI-like_sf"/>
</dbReference>
<feature type="domain" description="Lipid/polyisoprenoid-binding YceI-like" evidence="2">
    <location>
        <begin position="5"/>
        <end position="174"/>
    </location>
</feature>
<evidence type="ECO:0000313" key="4">
    <source>
        <dbReference type="Proteomes" id="UP000188603"/>
    </source>
</evidence>
<evidence type="ECO:0000313" key="3">
    <source>
        <dbReference type="EMBL" id="AQS55888.1"/>
    </source>
</evidence>
<name>A0A1U9K779_9BACL</name>
<dbReference type="AlphaFoldDB" id="A0A1U9K779"/>
<dbReference type="EMBL" id="CP019699">
    <property type="protein sequence ID" value="AQS55888.1"/>
    <property type="molecule type" value="Genomic_DNA"/>
</dbReference>
<evidence type="ECO:0000256" key="1">
    <source>
        <dbReference type="ARBA" id="ARBA00008812"/>
    </source>
</evidence>
<dbReference type="OrthoDB" id="9811006at2"/>
<accession>A0A1U9K779</accession>